<dbReference type="EMBL" id="LAZR01015897">
    <property type="protein sequence ID" value="KKM06873.1"/>
    <property type="molecule type" value="Genomic_DNA"/>
</dbReference>
<organism evidence="1">
    <name type="scientific">marine sediment metagenome</name>
    <dbReference type="NCBI Taxonomy" id="412755"/>
    <lineage>
        <taxon>unclassified sequences</taxon>
        <taxon>metagenomes</taxon>
        <taxon>ecological metagenomes</taxon>
    </lineage>
</organism>
<protein>
    <submittedName>
        <fullName evidence="1">Uncharacterized protein</fullName>
    </submittedName>
</protein>
<gene>
    <name evidence="1" type="ORF">LCGC14_1739570</name>
</gene>
<evidence type="ECO:0000313" key="1">
    <source>
        <dbReference type="EMBL" id="KKM06873.1"/>
    </source>
</evidence>
<reference evidence="1" key="1">
    <citation type="journal article" date="2015" name="Nature">
        <title>Complex archaea that bridge the gap between prokaryotes and eukaryotes.</title>
        <authorList>
            <person name="Spang A."/>
            <person name="Saw J.H."/>
            <person name="Jorgensen S.L."/>
            <person name="Zaremba-Niedzwiedzka K."/>
            <person name="Martijn J."/>
            <person name="Lind A.E."/>
            <person name="van Eijk R."/>
            <person name="Schleper C."/>
            <person name="Guy L."/>
            <person name="Ettema T.J."/>
        </authorList>
    </citation>
    <scope>NUCLEOTIDE SEQUENCE</scope>
</reference>
<accession>A0A0F9K6S9</accession>
<name>A0A0F9K6S9_9ZZZZ</name>
<dbReference type="AlphaFoldDB" id="A0A0F9K6S9"/>
<proteinExistence type="predicted"/>
<comment type="caution">
    <text evidence="1">The sequence shown here is derived from an EMBL/GenBank/DDBJ whole genome shotgun (WGS) entry which is preliminary data.</text>
</comment>
<sequence length="108" mass="12269">MTVQDLSPGELETCALLYRGPRCIWIRQHICFIKLYPDEDGNVIMAVDKVIFEVFPGIVTSLLAKGLLLTRIQSSYGKLELPYCYLVPDEVFPEFFKELKIQVALGSL</sequence>